<dbReference type="EMBL" id="QWDC01000001">
    <property type="protein sequence ID" value="RFZ94750.1"/>
    <property type="molecule type" value="Genomic_DNA"/>
</dbReference>
<reference evidence="1 2" key="1">
    <citation type="submission" date="2018-08" db="EMBL/GenBank/DDBJ databases">
        <title>Mucilaginibacter sp. MYSH2.</title>
        <authorList>
            <person name="Seo T."/>
        </authorList>
    </citation>
    <scope>NUCLEOTIDE SEQUENCE [LARGE SCALE GENOMIC DNA]</scope>
    <source>
        <strain evidence="1 2">MYSH2</strain>
    </source>
</reference>
<name>A0A372NXC0_9SPHI</name>
<dbReference type="Proteomes" id="UP000264217">
    <property type="component" value="Unassembled WGS sequence"/>
</dbReference>
<proteinExistence type="predicted"/>
<protein>
    <submittedName>
        <fullName evidence="1">Uncharacterized protein</fullName>
    </submittedName>
</protein>
<sequence length="206" mass="22487">MMLCMLPLLMAACKKDKSEKASGLENYYIRGTMKSVIAADGGAESPFVMTFDANRKASLVNINGINNLNYTVTKDRITLSDNGYFNLQNKQITDWTIAGMNITSAMLLPVGANQLRGKNFEGTIKYSKLNFDAPMTVYFNKGANSVSFDKIAGTQVYDFVPYAGVATYMYDIPSASALFMMYKDGKLAVVNTGSEVGFGSTELNAK</sequence>
<organism evidence="1 2">
    <name type="scientific">Mucilaginibacter conchicola</name>
    <dbReference type="NCBI Taxonomy" id="2303333"/>
    <lineage>
        <taxon>Bacteria</taxon>
        <taxon>Pseudomonadati</taxon>
        <taxon>Bacteroidota</taxon>
        <taxon>Sphingobacteriia</taxon>
        <taxon>Sphingobacteriales</taxon>
        <taxon>Sphingobacteriaceae</taxon>
        <taxon>Mucilaginibacter</taxon>
    </lineage>
</organism>
<evidence type="ECO:0000313" key="1">
    <source>
        <dbReference type="EMBL" id="RFZ94750.1"/>
    </source>
</evidence>
<dbReference type="AlphaFoldDB" id="A0A372NXC0"/>
<gene>
    <name evidence="1" type="ORF">D0C36_04225</name>
</gene>
<evidence type="ECO:0000313" key="2">
    <source>
        <dbReference type="Proteomes" id="UP000264217"/>
    </source>
</evidence>
<accession>A0A372NXC0</accession>
<keyword evidence="2" id="KW-1185">Reference proteome</keyword>
<comment type="caution">
    <text evidence="1">The sequence shown here is derived from an EMBL/GenBank/DDBJ whole genome shotgun (WGS) entry which is preliminary data.</text>
</comment>